<gene>
    <name evidence="1" type="ORF">CLMAG_14050</name>
</gene>
<dbReference type="STRING" id="1121326.CLMAG_14050"/>
<comment type="caution">
    <text evidence="1">The sequence shown here is derived from an EMBL/GenBank/DDBJ whole genome shotgun (WGS) entry which is preliminary data.</text>
</comment>
<keyword evidence="2" id="KW-1185">Reference proteome</keyword>
<proteinExistence type="predicted"/>
<evidence type="ECO:0000313" key="1">
    <source>
        <dbReference type="EMBL" id="KZL94352.1"/>
    </source>
</evidence>
<accession>A0A161YTD1</accession>
<name>A0A161YTD1_9CLOT</name>
<dbReference type="Proteomes" id="UP000076603">
    <property type="component" value="Unassembled WGS sequence"/>
</dbReference>
<dbReference type="RefSeq" id="WP_066619770.1">
    <property type="nucleotide sequence ID" value="NZ_FQXL01000072.1"/>
</dbReference>
<evidence type="ECO:0000313" key="2">
    <source>
        <dbReference type="Proteomes" id="UP000076603"/>
    </source>
</evidence>
<organism evidence="1 2">
    <name type="scientific">Clostridium magnum DSM 2767</name>
    <dbReference type="NCBI Taxonomy" id="1121326"/>
    <lineage>
        <taxon>Bacteria</taxon>
        <taxon>Bacillati</taxon>
        <taxon>Bacillota</taxon>
        <taxon>Clostridia</taxon>
        <taxon>Eubacteriales</taxon>
        <taxon>Clostridiaceae</taxon>
        <taxon>Clostridium</taxon>
    </lineage>
</organism>
<dbReference type="PATRIC" id="fig|1121326.3.peg.1375"/>
<reference evidence="1 2" key="1">
    <citation type="submission" date="2016-04" db="EMBL/GenBank/DDBJ databases">
        <title>Genome sequence of Clostridium magnum DSM 2767.</title>
        <authorList>
            <person name="Poehlein A."/>
            <person name="Uhlig R."/>
            <person name="Fischer R."/>
            <person name="Bahl H."/>
            <person name="Daniel R."/>
        </authorList>
    </citation>
    <scope>NUCLEOTIDE SEQUENCE [LARGE SCALE GENOMIC DNA]</scope>
    <source>
        <strain evidence="1 2">DSM 2767</strain>
    </source>
</reference>
<dbReference type="AlphaFoldDB" id="A0A161YTD1"/>
<dbReference type="EMBL" id="LWAE01000001">
    <property type="protein sequence ID" value="KZL94352.1"/>
    <property type="molecule type" value="Genomic_DNA"/>
</dbReference>
<protein>
    <submittedName>
        <fullName evidence="1">Uncharacterized protein</fullName>
    </submittedName>
</protein>
<sequence length="105" mass="11981">MANRKQFSDLDNIKKLGILLKVSDTALQESLVLLSNSLNKTDALVKRINNVSEKVSALRSDIDDALVKIIDIDLYRSLSDNDLNKLMYPDLNDEECIRTLQEMKR</sequence>